<name>A0A1K1Q4R7_9FLAO</name>
<protein>
    <recommendedName>
        <fullName evidence="3">Ligand-binding SRPBCC domain-containing protein</fullName>
    </recommendedName>
</protein>
<evidence type="ECO:0008006" key="3">
    <source>
        <dbReference type="Google" id="ProtNLM"/>
    </source>
</evidence>
<dbReference type="SUPFAM" id="SSF55961">
    <property type="entry name" value="Bet v1-like"/>
    <property type="match status" value="1"/>
</dbReference>
<organism evidence="1 2">
    <name type="scientific">Sinomicrobium oceani</name>
    <dbReference type="NCBI Taxonomy" id="1150368"/>
    <lineage>
        <taxon>Bacteria</taxon>
        <taxon>Pseudomonadati</taxon>
        <taxon>Bacteroidota</taxon>
        <taxon>Flavobacteriia</taxon>
        <taxon>Flavobacteriales</taxon>
        <taxon>Flavobacteriaceae</taxon>
        <taxon>Sinomicrobium</taxon>
    </lineage>
</organism>
<dbReference type="OrthoDB" id="9801773at2"/>
<evidence type="ECO:0000313" key="1">
    <source>
        <dbReference type="EMBL" id="SFW54903.1"/>
    </source>
</evidence>
<dbReference type="CDD" id="cd07820">
    <property type="entry name" value="SRPBCC_3"/>
    <property type="match status" value="1"/>
</dbReference>
<proteinExistence type="predicted"/>
<dbReference type="STRING" id="1150368.SAMN02927921_02271"/>
<keyword evidence="2" id="KW-1185">Reference proteome</keyword>
<accession>A0A1K1Q4R7</accession>
<sequence>MPKIELHTEIQAARKIVFDLSRSIDLHKVSTAHTQETAVAGKTSGFIGLNETVTWRAKHFGIYQKMTVRITAFESPDYFADEMVRGAFREFKHEHYFKESGGITVMTDVFNYRSPLGFVGRWADVLFLKEYMTDLLATRNRVIKEFAESGKWKTLFTV</sequence>
<dbReference type="EMBL" id="FPJE01000011">
    <property type="protein sequence ID" value="SFW54903.1"/>
    <property type="molecule type" value="Genomic_DNA"/>
</dbReference>
<dbReference type="Proteomes" id="UP000182248">
    <property type="component" value="Unassembled WGS sequence"/>
</dbReference>
<dbReference type="RefSeq" id="WP_072317485.1">
    <property type="nucleotide sequence ID" value="NZ_FPJE01000011.1"/>
</dbReference>
<reference evidence="1 2" key="1">
    <citation type="submission" date="2016-11" db="EMBL/GenBank/DDBJ databases">
        <authorList>
            <person name="Jaros S."/>
            <person name="Januszkiewicz K."/>
            <person name="Wedrychowicz H."/>
        </authorList>
    </citation>
    <scope>NUCLEOTIDE SEQUENCE [LARGE SCALE GENOMIC DNA]</scope>
    <source>
        <strain evidence="1 2">CGMCC 1.12145</strain>
    </source>
</reference>
<evidence type="ECO:0000313" key="2">
    <source>
        <dbReference type="Proteomes" id="UP000182248"/>
    </source>
</evidence>
<dbReference type="InterPro" id="IPR023393">
    <property type="entry name" value="START-like_dom_sf"/>
</dbReference>
<dbReference type="Gene3D" id="3.30.530.20">
    <property type="match status" value="1"/>
</dbReference>
<gene>
    <name evidence="1" type="ORF">SAMN02927921_02271</name>
</gene>
<dbReference type="AlphaFoldDB" id="A0A1K1Q4R7"/>